<protein>
    <recommendedName>
        <fullName evidence="2">DUF8054 domain-containing protein</fullName>
    </recommendedName>
</protein>
<gene>
    <name evidence="3" type="ORF">C475_07230</name>
</gene>
<name>M0D0L7_9EURY</name>
<dbReference type="PATRIC" id="fig|797114.5.peg.1476"/>
<dbReference type="OrthoDB" id="205972at2157"/>
<dbReference type="RefSeq" id="WP_006883120.1">
    <property type="nucleotide sequence ID" value="NZ_AOIU01000013.1"/>
</dbReference>
<evidence type="ECO:0000259" key="2">
    <source>
        <dbReference type="Pfam" id="PF26238"/>
    </source>
</evidence>
<reference evidence="3 4" key="1">
    <citation type="journal article" date="2014" name="PLoS Genet.">
        <title>Phylogenetically driven sequencing of extremely halophilic archaea reveals strategies for static and dynamic osmo-response.</title>
        <authorList>
            <person name="Becker E.A."/>
            <person name="Seitzer P.M."/>
            <person name="Tritt A."/>
            <person name="Larsen D."/>
            <person name="Krusor M."/>
            <person name="Yao A.I."/>
            <person name="Wu D."/>
            <person name="Madern D."/>
            <person name="Eisen J.A."/>
            <person name="Darling A.E."/>
            <person name="Facciotti M.T."/>
        </authorList>
    </citation>
    <scope>NUCLEOTIDE SEQUENCE [LARGE SCALE GENOMIC DNA]</scope>
    <source>
        <strain evidence="3 4">2-9-1</strain>
    </source>
</reference>
<dbReference type="STRING" id="797114.C475_07230"/>
<comment type="caution">
    <text evidence="3">The sequence shown here is derived from an EMBL/GenBank/DDBJ whole genome shotgun (WGS) entry which is preliminary data.</text>
</comment>
<dbReference type="Pfam" id="PF26238">
    <property type="entry name" value="DUF8054_M"/>
    <property type="match status" value="1"/>
</dbReference>
<sequence length="215" mass="22018">MRRPTEASSQVRAAPADSASGATGTDEAGNDRPRSATLADATTADAEAVLADLVEAGAVDATGDDARPTDGFDERRRAEIERLRALSLEDLAAATLAMAPTATSAEPVTEGDRAFVVCSDGSGEPAGEVWIRRPVAVAETAAALALAEATDLPADRRAVAAHGLSVFLDDCPGCGTALETRKAGGCCGPPRTDADGHPLRALVCPDCRTQFVAFE</sequence>
<dbReference type="InterPro" id="IPR058775">
    <property type="entry name" value="DUF8054_M"/>
</dbReference>
<evidence type="ECO:0000313" key="4">
    <source>
        <dbReference type="Proteomes" id="UP000011626"/>
    </source>
</evidence>
<organism evidence="3 4">
    <name type="scientific">Halosimplex carlsbadense 2-9-1</name>
    <dbReference type="NCBI Taxonomy" id="797114"/>
    <lineage>
        <taxon>Archaea</taxon>
        <taxon>Methanobacteriati</taxon>
        <taxon>Methanobacteriota</taxon>
        <taxon>Stenosarchaea group</taxon>
        <taxon>Halobacteria</taxon>
        <taxon>Halobacteriales</taxon>
        <taxon>Haloarculaceae</taxon>
        <taxon>Halosimplex</taxon>
    </lineage>
</organism>
<dbReference type="Proteomes" id="UP000011626">
    <property type="component" value="Unassembled WGS sequence"/>
</dbReference>
<dbReference type="AlphaFoldDB" id="M0D0L7"/>
<evidence type="ECO:0000256" key="1">
    <source>
        <dbReference type="SAM" id="MobiDB-lite"/>
    </source>
</evidence>
<dbReference type="EMBL" id="AOIU01000013">
    <property type="protein sequence ID" value="ELZ27694.1"/>
    <property type="molecule type" value="Genomic_DNA"/>
</dbReference>
<evidence type="ECO:0000313" key="3">
    <source>
        <dbReference type="EMBL" id="ELZ27694.1"/>
    </source>
</evidence>
<feature type="domain" description="DUF8054" evidence="2">
    <location>
        <begin position="51"/>
        <end position="163"/>
    </location>
</feature>
<proteinExistence type="predicted"/>
<keyword evidence="4" id="KW-1185">Reference proteome</keyword>
<dbReference type="eggNOG" id="arCOG08971">
    <property type="taxonomic scope" value="Archaea"/>
</dbReference>
<accession>M0D0L7</accession>
<feature type="region of interest" description="Disordered" evidence="1">
    <location>
        <begin position="1"/>
        <end position="43"/>
    </location>
</feature>
<feature type="compositionally biased region" description="Polar residues" evidence="1">
    <location>
        <begin position="1"/>
        <end position="11"/>
    </location>
</feature>